<dbReference type="InterPro" id="IPR003765">
    <property type="entry name" value="NO3_reductase_chaperone_NarJ"/>
</dbReference>
<dbReference type="GO" id="GO:0051131">
    <property type="term" value="P:chaperone-mediated protein complex assembly"/>
    <property type="evidence" value="ECO:0007669"/>
    <property type="project" value="InterPro"/>
</dbReference>
<dbReference type="SUPFAM" id="SSF89155">
    <property type="entry name" value="TorD-like"/>
    <property type="match status" value="1"/>
</dbReference>
<dbReference type="PANTHER" id="PTHR43680:SF2">
    <property type="entry name" value="NITRATE REDUCTASE MOLYBDENUM COFACTOR ASSEMBLY CHAPERONE NARJ"/>
    <property type="match status" value="1"/>
</dbReference>
<gene>
    <name evidence="1" type="ORF">MNBD_DELTA01-1779</name>
</gene>
<dbReference type="AlphaFoldDB" id="A0A3B0RFR8"/>
<dbReference type="GO" id="GO:0016530">
    <property type="term" value="F:metallochaperone activity"/>
    <property type="evidence" value="ECO:0007669"/>
    <property type="project" value="TreeGrafter"/>
</dbReference>
<accession>A0A3B0RFR8</accession>
<evidence type="ECO:0008006" key="2">
    <source>
        <dbReference type="Google" id="ProtNLM"/>
    </source>
</evidence>
<evidence type="ECO:0000313" key="1">
    <source>
        <dbReference type="EMBL" id="VAV82225.1"/>
    </source>
</evidence>
<dbReference type="GO" id="GO:0042128">
    <property type="term" value="P:nitrate assimilation"/>
    <property type="evidence" value="ECO:0007669"/>
    <property type="project" value="TreeGrafter"/>
</dbReference>
<dbReference type="EMBL" id="UOEA01000005">
    <property type="protein sequence ID" value="VAV82225.1"/>
    <property type="molecule type" value="Genomic_DNA"/>
</dbReference>
<dbReference type="PANTHER" id="PTHR43680">
    <property type="entry name" value="NITRATE REDUCTASE MOLYBDENUM COFACTOR ASSEMBLY CHAPERONE"/>
    <property type="match status" value="1"/>
</dbReference>
<dbReference type="GO" id="GO:0051082">
    <property type="term" value="F:unfolded protein binding"/>
    <property type="evidence" value="ECO:0007669"/>
    <property type="project" value="InterPro"/>
</dbReference>
<name>A0A3B0RFR8_9ZZZZ</name>
<protein>
    <recommendedName>
        <fullName evidence="2">Nitrate reductase molybdenum cofactor assembly chaperone</fullName>
    </recommendedName>
</protein>
<proteinExistence type="predicted"/>
<sequence length="197" mass="22381">MSDKVENRINTLFATLLSYPWDDVTGVAARTIEVLRDHTSYPQEAIDEVKVFADEAGKISLDDLQGIYSYTFEIASGEFSLDVGYHLHDGFKRSNALVSLKELYKSRGFPYDKVAKGELADNLTVLLRFFDFTDEEALRNELRESFLVKGLEQLNKNFDLKPDTETPYRHLLKALGLMVEADLKSAELLEGRESFNA</sequence>
<reference evidence="1" key="1">
    <citation type="submission" date="2018-06" db="EMBL/GenBank/DDBJ databases">
        <authorList>
            <person name="Zhirakovskaya E."/>
        </authorList>
    </citation>
    <scope>NUCLEOTIDE SEQUENCE</scope>
</reference>
<dbReference type="InterPro" id="IPR036411">
    <property type="entry name" value="TorD-like_sf"/>
</dbReference>
<organism evidence="1">
    <name type="scientific">hydrothermal vent metagenome</name>
    <dbReference type="NCBI Taxonomy" id="652676"/>
    <lineage>
        <taxon>unclassified sequences</taxon>
        <taxon>metagenomes</taxon>
        <taxon>ecological metagenomes</taxon>
    </lineage>
</organism>